<accession>A0A0K9YPX8</accession>
<reference evidence="1 4" key="3">
    <citation type="submission" date="2019-06" db="EMBL/GenBank/DDBJ databases">
        <title>Whole genome shotgun sequence of Brevibacillus reuszeri NBRC 15719.</title>
        <authorList>
            <person name="Hosoyama A."/>
            <person name="Uohara A."/>
            <person name="Ohji S."/>
            <person name="Ichikawa N."/>
        </authorList>
    </citation>
    <scope>NUCLEOTIDE SEQUENCE [LARGE SCALE GENOMIC DNA]</scope>
    <source>
        <strain evidence="1 4">NBRC 15719</strain>
    </source>
</reference>
<dbReference type="EMBL" id="LGIQ01000009">
    <property type="protein sequence ID" value="KNB70235.1"/>
    <property type="molecule type" value="Genomic_DNA"/>
</dbReference>
<keyword evidence="4" id="KW-1185">Reference proteome</keyword>
<reference evidence="3" key="1">
    <citation type="submission" date="2015-07" db="EMBL/GenBank/DDBJ databases">
        <title>Genome sequencing project for genomic taxonomy and phylogenomics of Bacillus-like bacteria.</title>
        <authorList>
            <person name="Liu B."/>
            <person name="Wang J."/>
            <person name="Zhu Y."/>
            <person name="Liu G."/>
            <person name="Chen Q."/>
            <person name="Chen Z."/>
            <person name="Lan J."/>
            <person name="Che J."/>
            <person name="Ge C."/>
            <person name="Shi H."/>
            <person name="Pan Z."/>
            <person name="Liu X."/>
        </authorList>
    </citation>
    <scope>NUCLEOTIDE SEQUENCE [LARGE SCALE GENOMIC DNA]</scope>
    <source>
        <strain evidence="3">DSM 9887</strain>
    </source>
</reference>
<dbReference type="Proteomes" id="UP000036834">
    <property type="component" value="Unassembled WGS sequence"/>
</dbReference>
<gene>
    <name evidence="2" type="ORF">ADS79_14810</name>
    <name evidence="1" type="ORF">BRE01_60150</name>
</gene>
<dbReference type="AlphaFoldDB" id="A0A0K9YPX8"/>
<organism evidence="2 3">
    <name type="scientific">Brevibacillus reuszeri</name>
    <dbReference type="NCBI Taxonomy" id="54915"/>
    <lineage>
        <taxon>Bacteria</taxon>
        <taxon>Bacillati</taxon>
        <taxon>Bacillota</taxon>
        <taxon>Bacilli</taxon>
        <taxon>Bacillales</taxon>
        <taxon>Paenibacillaceae</taxon>
        <taxon>Brevibacillus</taxon>
    </lineage>
</organism>
<evidence type="ECO:0000313" key="3">
    <source>
        <dbReference type="Proteomes" id="UP000036834"/>
    </source>
</evidence>
<dbReference type="EMBL" id="BJON01000028">
    <property type="protein sequence ID" value="GED72313.1"/>
    <property type="molecule type" value="Genomic_DNA"/>
</dbReference>
<proteinExistence type="predicted"/>
<comment type="caution">
    <text evidence="2">The sequence shown here is derived from an EMBL/GenBank/DDBJ whole genome shotgun (WGS) entry which is preliminary data.</text>
</comment>
<dbReference type="STRING" id="54915.ADS79_14810"/>
<dbReference type="RefSeq" id="WP_049739205.1">
    <property type="nucleotide sequence ID" value="NZ_BJON01000028.1"/>
</dbReference>
<evidence type="ECO:0000313" key="1">
    <source>
        <dbReference type="EMBL" id="GED72313.1"/>
    </source>
</evidence>
<dbReference type="PATRIC" id="fig|54915.3.peg.1957"/>
<protein>
    <submittedName>
        <fullName evidence="2">Uncharacterized protein</fullName>
    </submittedName>
</protein>
<evidence type="ECO:0000313" key="4">
    <source>
        <dbReference type="Proteomes" id="UP000319578"/>
    </source>
</evidence>
<dbReference type="Proteomes" id="UP000319578">
    <property type="component" value="Unassembled WGS sequence"/>
</dbReference>
<reference evidence="2" key="2">
    <citation type="submission" date="2015-07" db="EMBL/GenBank/DDBJ databases">
        <title>MeaNS - Measles Nucleotide Surveillance Program.</title>
        <authorList>
            <person name="Tran T."/>
            <person name="Druce J."/>
        </authorList>
    </citation>
    <scope>NUCLEOTIDE SEQUENCE</scope>
    <source>
        <strain evidence="2">DSM 9887</strain>
    </source>
</reference>
<evidence type="ECO:0000313" key="2">
    <source>
        <dbReference type="EMBL" id="KNB70235.1"/>
    </source>
</evidence>
<sequence>MAIIRKLIINGDNFIVRFNGDGTATAECKKDKNGFHVIMNFTNDLNEHNDAMKAVGRFYAS</sequence>
<name>A0A0K9YPX8_9BACL</name>
<dbReference type="OrthoDB" id="9965505at2"/>